<sequence length="82" mass="9349">MTRLVMRSTRFSAHEATEEDRQTYRRWARASYLVDFIVFAALLIGFSLYERQGSRVAHDDLTAGIDLKRVPASSRNAGGDRN</sequence>
<name>A0ABR7UKL8_9BRAD</name>
<reference evidence="2 3" key="1">
    <citation type="journal article" date="2020" name="Arch. Microbiol.">
        <title>Bradyrhizobium campsiandrae sp. nov., a nitrogen-fixing bacterial strain isolated from a native leguminous tree from the Amazon adapted to flooded conditions.</title>
        <authorList>
            <person name="Cabral Michel D."/>
            <person name="Martins da Costa E."/>
            <person name="Azarias Guimaraes A."/>
            <person name="Soares de Carvalho T."/>
            <person name="Santos de Castro Caputo P."/>
            <person name="Willems A."/>
            <person name="de Souza Moreira F.M."/>
        </authorList>
    </citation>
    <scope>NUCLEOTIDE SEQUENCE [LARGE SCALE GENOMIC DNA]</scope>
    <source>
        <strain evidence="3">INPA 384B</strain>
    </source>
</reference>
<comment type="caution">
    <text evidence="2">The sequence shown here is derived from an EMBL/GenBank/DDBJ whole genome shotgun (WGS) entry which is preliminary data.</text>
</comment>
<dbReference type="RefSeq" id="WP_188108173.1">
    <property type="nucleotide sequence ID" value="NZ_JAANIH010000111.1"/>
</dbReference>
<keyword evidence="1" id="KW-0812">Transmembrane</keyword>
<evidence type="ECO:0000313" key="2">
    <source>
        <dbReference type="EMBL" id="MBC9984654.1"/>
    </source>
</evidence>
<proteinExistence type="predicted"/>
<accession>A0ABR7UKL8</accession>
<keyword evidence="1" id="KW-0472">Membrane</keyword>
<keyword evidence="3" id="KW-1185">Reference proteome</keyword>
<dbReference type="EMBL" id="JAATTO010000132">
    <property type="protein sequence ID" value="MBC9984654.1"/>
    <property type="molecule type" value="Genomic_DNA"/>
</dbReference>
<dbReference type="Proteomes" id="UP000639516">
    <property type="component" value="Unassembled WGS sequence"/>
</dbReference>
<keyword evidence="1" id="KW-1133">Transmembrane helix</keyword>
<feature type="transmembrane region" description="Helical" evidence="1">
    <location>
        <begin position="30"/>
        <end position="49"/>
    </location>
</feature>
<evidence type="ECO:0000256" key="1">
    <source>
        <dbReference type="SAM" id="Phobius"/>
    </source>
</evidence>
<gene>
    <name evidence="2" type="ORF">HA482_41495</name>
</gene>
<organism evidence="2 3">
    <name type="scientific">Bradyrhizobium campsiandrae</name>
    <dbReference type="NCBI Taxonomy" id="1729892"/>
    <lineage>
        <taxon>Bacteria</taxon>
        <taxon>Pseudomonadati</taxon>
        <taxon>Pseudomonadota</taxon>
        <taxon>Alphaproteobacteria</taxon>
        <taxon>Hyphomicrobiales</taxon>
        <taxon>Nitrobacteraceae</taxon>
        <taxon>Bradyrhizobium</taxon>
    </lineage>
</organism>
<evidence type="ECO:0000313" key="3">
    <source>
        <dbReference type="Proteomes" id="UP000639516"/>
    </source>
</evidence>
<protein>
    <recommendedName>
        <fullName evidence="4">RDD family protein</fullName>
    </recommendedName>
</protein>
<evidence type="ECO:0008006" key="4">
    <source>
        <dbReference type="Google" id="ProtNLM"/>
    </source>
</evidence>